<name>A0A8H5U101_9HYPO</name>
<evidence type="ECO:0000313" key="2">
    <source>
        <dbReference type="Proteomes" id="UP000562682"/>
    </source>
</evidence>
<accession>A0A8H5U101</accession>
<proteinExistence type="predicted"/>
<dbReference type="Proteomes" id="UP000562682">
    <property type="component" value="Unassembled WGS sequence"/>
</dbReference>
<dbReference type="EMBL" id="JAAOAK010000258">
    <property type="protein sequence ID" value="KAF5679257.1"/>
    <property type="molecule type" value="Genomic_DNA"/>
</dbReference>
<keyword evidence="2" id="KW-1185">Reference proteome</keyword>
<comment type="caution">
    <text evidence="1">The sequence shown here is derived from an EMBL/GenBank/DDBJ whole genome shotgun (WGS) entry which is preliminary data.</text>
</comment>
<protein>
    <submittedName>
        <fullName evidence="1">Uncharacterized protein</fullName>
    </submittedName>
</protein>
<reference evidence="1 2" key="1">
    <citation type="submission" date="2020-05" db="EMBL/GenBank/DDBJ databases">
        <title>Identification and distribution of gene clusters putatively required for synthesis of sphingolipid metabolism inhibitors in phylogenetically diverse species of the filamentous fungus Fusarium.</title>
        <authorList>
            <person name="Kim H.-S."/>
            <person name="Busman M."/>
            <person name="Brown D.W."/>
            <person name="Divon H."/>
            <person name="Uhlig S."/>
            <person name="Proctor R.H."/>
        </authorList>
    </citation>
    <scope>NUCLEOTIDE SEQUENCE [LARGE SCALE GENOMIC DNA]</scope>
    <source>
        <strain evidence="1 2">NRRL 25311</strain>
    </source>
</reference>
<gene>
    <name evidence="1" type="ORF">FDENT_8770</name>
</gene>
<dbReference type="AlphaFoldDB" id="A0A8H5U101"/>
<organism evidence="1 2">
    <name type="scientific">Fusarium denticulatum</name>
    <dbReference type="NCBI Taxonomy" id="48507"/>
    <lineage>
        <taxon>Eukaryota</taxon>
        <taxon>Fungi</taxon>
        <taxon>Dikarya</taxon>
        <taxon>Ascomycota</taxon>
        <taxon>Pezizomycotina</taxon>
        <taxon>Sordariomycetes</taxon>
        <taxon>Hypocreomycetidae</taxon>
        <taxon>Hypocreales</taxon>
        <taxon>Nectriaceae</taxon>
        <taxon>Fusarium</taxon>
        <taxon>Fusarium fujikuroi species complex</taxon>
    </lineage>
</organism>
<evidence type="ECO:0000313" key="1">
    <source>
        <dbReference type="EMBL" id="KAF5679257.1"/>
    </source>
</evidence>
<sequence length="113" mass="12989">MLQSPSSTTWTSKRAYSVPPQLAVMAKCAPFWRHYCEANELPYLPKYAEYGRVTNVRRNINKMATRPSQHQQEVRLRLIFIAFANLGPLQDITQRAIRRSRLPHVGHKSPSVG</sequence>